<dbReference type="PANTHER" id="PTHR33577:SF16">
    <property type="entry name" value="HEME HALOPEROXIDASE FAMILY PROFILE DOMAIN-CONTAINING PROTEIN"/>
    <property type="match status" value="1"/>
</dbReference>
<evidence type="ECO:0000256" key="7">
    <source>
        <dbReference type="ARBA" id="ARBA00025795"/>
    </source>
</evidence>
<protein>
    <submittedName>
        <fullName evidence="11">Heme-thiolate peroxidase</fullName>
    </submittedName>
</protein>
<organism evidence="11 12">
    <name type="scientific">Gymnopilus junonius</name>
    <name type="common">Spectacular rustgill mushroom</name>
    <name type="synonym">Gymnopilus spectabilis subsp. junonius</name>
    <dbReference type="NCBI Taxonomy" id="109634"/>
    <lineage>
        <taxon>Eukaryota</taxon>
        <taxon>Fungi</taxon>
        <taxon>Dikarya</taxon>
        <taxon>Basidiomycota</taxon>
        <taxon>Agaricomycotina</taxon>
        <taxon>Agaricomycetes</taxon>
        <taxon>Agaricomycetidae</taxon>
        <taxon>Agaricales</taxon>
        <taxon>Agaricineae</taxon>
        <taxon>Hymenogastraceae</taxon>
        <taxon>Gymnopilus</taxon>
    </lineage>
</organism>
<evidence type="ECO:0000259" key="10">
    <source>
        <dbReference type="PROSITE" id="PS51405"/>
    </source>
</evidence>
<evidence type="ECO:0000256" key="8">
    <source>
        <dbReference type="SAM" id="MobiDB-lite"/>
    </source>
</evidence>
<dbReference type="PANTHER" id="PTHR33577">
    <property type="entry name" value="STERIGMATOCYSTIN BIOSYNTHESIS PEROXIDASE STCC-RELATED"/>
    <property type="match status" value="1"/>
</dbReference>
<evidence type="ECO:0000256" key="9">
    <source>
        <dbReference type="SAM" id="SignalP"/>
    </source>
</evidence>
<evidence type="ECO:0000313" key="11">
    <source>
        <dbReference type="EMBL" id="KAF8882306.1"/>
    </source>
</evidence>
<comment type="cofactor">
    <cofactor evidence="1">
        <name>heme b</name>
        <dbReference type="ChEBI" id="CHEBI:60344"/>
    </cofactor>
</comment>
<keyword evidence="6" id="KW-0408">Iron</keyword>
<evidence type="ECO:0000256" key="1">
    <source>
        <dbReference type="ARBA" id="ARBA00001970"/>
    </source>
</evidence>
<feature type="chain" id="PRO_5040257327" evidence="9">
    <location>
        <begin position="21"/>
        <end position="376"/>
    </location>
</feature>
<feature type="region of interest" description="Disordered" evidence="8">
    <location>
        <begin position="40"/>
        <end position="59"/>
    </location>
</feature>
<dbReference type="InterPro" id="IPR036851">
    <property type="entry name" value="Chloroperoxidase-like_sf"/>
</dbReference>
<feature type="signal peptide" evidence="9">
    <location>
        <begin position="1"/>
        <end position="20"/>
    </location>
</feature>
<proteinExistence type="inferred from homology"/>
<comment type="caution">
    <text evidence="11">The sequence shown here is derived from an EMBL/GenBank/DDBJ whole genome shotgun (WGS) entry which is preliminary data.</text>
</comment>
<dbReference type="Proteomes" id="UP000724874">
    <property type="component" value="Unassembled WGS sequence"/>
</dbReference>
<sequence length="376" mass="41020">MFSSLAVYTLLALQVCTISAFPAYQSLAGLTREELDAVTSSTPFVAPPPPPGPLADDSSKLVYDSAHPYQALRPGDQRGPCPALNTLASHGYIPRTGIATPAQIVTAVQEGLNLENSFARFLTYSTFLVNGNPLTNLMSIGDKTSATGPNPPKPATVSGLDTHNNCEGDTSMTREDAFFGDNHSFNEDRFQNFINFSNKYGAGKYNYTVAAQLRKFLIQDSIQNNPQFTLVSPRLFTAFAESVFPANFFIDGRDKSGQLSLTNARSFFQNMMFPPNFYRRDGAVSTTGQDIVINLNANFKPGFNAKGVNTFTVDPTSATLAQPCVRYVNFVNNNIKELYPNPTGTLKQALTINLQYLYEATVAAGDNCTQVFPYGH</sequence>
<dbReference type="InterPro" id="IPR000028">
    <property type="entry name" value="Chloroperoxidase"/>
</dbReference>
<keyword evidence="2 11" id="KW-0575">Peroxidase</keyword>
<comment type="similarity">
    <text evidence="7">Belongs to the chloroperoxidase family.</text>
</comment>
<accession>A0A9P5NCN9</accession>
<dbReference type="PROSITE" id="PS51405">
    <property type="entry name" value="HEME_HALOPEROXIDASE"/>
    <property type="match status" value="1"/>
</dbReference>
<dbReference type="SUPFAM" id="SSF47571">
    <property type="entry name" value="Cloroperoxidase"/>
    <property type="match status" value="1"/>
</dbReference>
<evidence type="ECO:0000256" key="3">
    <source>
        <dbReference type="ARBA" id="ARBA00022617"/>
    </source>
</evidence>
<reference evidence="11" key="1">
    <citation type="submission" date="2020-11" db="EMBL/GenBank/DDBJ databases">
        <authorList>
            <consortium name="DOE Joint Genome Institute"/>
            <person name="Ahrendt S."/>
            <person name="Riley R."/>
            <person name="Andreopoulos W."/>
            <person name="LaButti K."/>
            <person name="Pangilinan J."/>
            <person name="Ruiz-duenas F.J."/>
            <person name="Barrasa J.M."/>
            <person name="Sanchez-Garcia M."/>
            <person name="Camarero S."/>
            <person name="Miyauchi S."/>
            <person name="Serrano A."/>
            <person name="Linde D."/>
            <person name="Babiker R."/>
            <person name="Drula E."/>
            <person name="Ayuso-Fernandez I."/>
            <person name="Pacheco R."/>
            <person name="Padilla G."/>
            <person name="Ferreira P."/>
            <person name="Barriuso J."/>
            <person name="Kellner H."/>
            <person name="Castanera R."/>
            <person name="Alfaro M."/>
            <person name="Ramirez L."/>
            <person name="Pisabarro A.G."/>
            <person name="Kuo A."/>
            <person name="Tritt A."/>
            <person name="Lipzen A."/>
            <person name="He G."/>
            <person name="Yan M."/>
            <person name="Ng V."/>
            <person name="Cullen D."/>
            <person name="Martin F."/>
            <person name="Rosso M.-N."/>
            <person name="Henrissat B."/>
            <person name="Hibbett D."/>
            <person name="Martinez A.T."/>
            <person name="Grigoriev I.V."/>
        </authorList>
    </citation>
    <scope>NUCLEOTIDE SEQUENCE</scope>
    <source>
        <strain evidence="11">AH 44721</strain>
    </source>
</reference>
<evidence type="ECO:0000256" key="2">
    <source>
        <dbReference type="ARBA" id="ARBA00022559"/>
    </source>
</evidence>
<keyword evidence="5" id="KW-0560">Oxidoreductase</keyword>
<dbReference type="AlphaFoldDB" id="A0A9P5NCN9"/>
<keyword evidence="3" id="KW-0349">Heme</keyword>
<dbReference type="OrthoDB" id="2542103at2759"/>
<dbReference type="Pfam" id="PF01328">
    <property type="entry name" value="Peroxidase_2"/>
    <property type="match status" value="1"/>
</dbReference>
<dbReference type="GO" id="GO:0004601">
    <property type="term" value="F:peroxidase activity"/>
    <property type="evidence" value="ECO:0007669"/>
    <property type="project" value="UniProtKB-KW"/>
</dbReference>
<evidence type="ECO:0000313" key="12">
    <source>
        <dbReference type="Proteomes" id="UP000724874"/>
    </source>
</evidence>
<keyword evidence="12" id="KW-1185">Reference proteome</keyword>
<evidence type="ECO:0000256" key="4">
    <source>
        <dbReference type="ARBA" id="ARBA00022723"/>
    </source>
</evidence>
<keyword evidence="9" id="KW-0732">Signal</keyword>
<dbReference type="EMBL" id="JADNYJ010000124">
    <property type="protein sequence ID" value="KAF8882306.1"/>
    <property type="molecule type" value="Genomic_DNA"/>
</dbReference>
<evidence type="ECO:0000256" key="6">
    <source>
        <dbReference type="ARBA" id="ARBA00023004"/>
    </source>
</evidence>
<feature type="domain" description="Heme haloperoxidase family profile" evidence="10">
    <location>
        <begin position="65"/>
        <end position="293"/>
    </location>
</feature>
<dbReference type="Gene3D" id="1.10.489.10">
    <property type="entry name" value="Chloroperoxidase-like"/>
    <property type="match status" value="1"/>
</dbReference>
<dbReference type="GO" id="GO:0046872">
    <property type="term" value="F:metal ion binding"/>
    <property type="evidence" value="ECO:0007669"/>
    <property type="project" value="UniProtKB-KW"/>
</dbReference>
<keyword evidence="4" id="KW-0479">Metal-binding</keyword>
<name>A0A9P5NCN9_GYMJU</name>
<evidence type="ECO:0000256" key="5">
    <source>
        <dbReference type="ARBA" id="ARBA00023002"/>
    </source>
</evidence>
<gene>
    <name evidence="11" type="primary">HTP12</name>
    <name evidence="11" type="ORF">CPB84DRAFT_1851279</name>
</gene>